<dbReference type="GO" id="GO:0000981">
    <property type="term" value="F:DNA-binding transcription factor activity, RNA polymerase II-specific"/>
    <property type="evidence" value="ECO:0007669"/>
    <property type="project" value="InterPro"/>
</dbReference>
<dbReference type="InterPro" id="IPR001138">
    <property type="entry name" value="Zn2Cys6_DnaBD"/>
</dbReference>
<evidence type="ECO:0000256" key="2">
    <source>
        <dbReference type="SAM" id="MobiDB-lite"/>
    </source>
</evidence>
<feature type="compositionally biased region" description="Basic and acidic residues" evidence="2">
    <location>
        <begin position="336"/>
        <end position="346"/>
    </location>
</feature>
<gene>
    <name evidence="3" type="ORF">JX265_008214</name>
</gene>
<protein>
    <recommendedName>
        <fullName evidence="5">Zn(2)-C6 fungal-type domain-containing protein</fullName>
    </recommendedName>
</protein>
<feature type="compositionally biased region" description="Basic and acidic residues" evidence="2">
    <location>
        <begin position="436"/>
        <end position="445"/>
    </location>
</feature>
<evidence type="ECO:0000256" key="1">
    <source>
        <dbReference type="ARBA" id="ARBA00023242"/>
    </source>
</evidence>
<evidence type="ECO:0008006" key="5">
    <source>
        <dbReference type="Google" id="ProtNLM"/>
    </source>
</evidence>
<keyword evidence="1" id="KW-0539">Nucleus</keyword>
<sequence>MAHNPEPDYHKRKRHDEDSLGSLQSDRIPHPPASQLVEQTPIKYLAKHPLGKLKILHGDRETFAEALHFLSEYDDVLNRHESLASGLGAKLMGPRLLKGMESVFIGPIITTPAQNAFSNDPVTWLDIIEFARAKPGELTVTQSPHGIRCCQFMLKGVQVEITEDDWRLIVSGALDRTSFIRSQPVEEDEIAELATITLLEPHFNALIKKVDEIAYKARQVNYSMGKRKVAIMSRYPHKQKMFGSSGFQAVNQPGQGPGPQHGYDIFADLNQQIAAAEVAAASAAAANNPPRLPSISSVPPTPGTLATAASTPKNPPPQQVYTSQSGHPSPNQHSESGSKEADEEHRSLVTARIDKVLRGHEIKPPCDRCRRLKTTCVKHLTACQGCTKKHARCAWKNLTDEDIRWLIRESGGGEDDIDEQRERRPGSHSAPGSQHESAEPRRDSEQSEDAMPSRPGSRIAIGRHSGDIWRKGTSASVRHDTMEIEVDPRDPRNIRHLTEHPNAHDFRTRDPNPMLLSRVATAASAAADAAAASRNGRLS</sequence>
<keyword evidence="4" id="KW-1185">Reference proteome</keyword>
<accession>A0A9P9WIE5</accession>
<feature type="region of interest" description="Disordered" evidence="2">
    <location>
        <begin position="244"/>
        <end position="264"/>
    </location>
</feature>
<dbReference type="AlphaFoldDB" id="A0A9P9WIE5"/>
<evidence type="ECO:0000313" key="4">
    <source>
        <dbReference type="Proteomes" id="UP000829685"/>
    </source>
</evidence>
<feature type="region of interest" description="Disordered" evidence="2">
    <location>
        <begin position="1"/>
        <end position="35"/>
    </location>
</feature>
<reference evidence="3" key="1">
    <citation type="submission" date="2021-03" db="EMBL/GenBank/DDBJ databases">
        <title>Revisited historic fungal species revealed as producer of novel bioactive compounds through whole genome sequencing and comparative genomics.</title>
        <authorList>
            <person name="Vignolle G.A."/>
            <person name="Hochenegger N."/>
            <person name="Mach R.L."/>
            <person name="Mach-Aigner A.R."/>
            <person name="Javad Rahimi M."/>
            <person name="Salim K.A."/>
            <person name="Chan C.M."/>
            <person name="Lim L.B.L."/>
            <person name="Cai F."/>
            <person name="Druzhinina I.S."/>
            <person name="U'Ren J.M."/>
            <person name="Derntl C."/>
        </authorList>
    </citation>
    <scope>NUCLEOTIDE SEQUENCE</scope>
    <source>
        <strain evidence="3">TUCIM 5799</strain>
    </source>
</reference>
<dbReference type="Proteomes" id="UP000829685">
    <property type="component" value="Unassembled WGS sequence"/>
</dbReference>
<feature type="region of interest" description="Disordered" evidence="2">
    <location>
        <begin position="409"/>
        <end position="476"/>
    </location>
</feature>
<comment type="caution">
    <text evidence="3">The sequence shown here is derived from an EMBL/GenBank/DDBJ whole genome shotgun (WGS) entry which is preliminary data.</text>
</comment>
<feature type="compositionally biased region" description="Polar residues" evidence="2">
    <location>
        <begin position="319"/>
        <end position="335"/>
    </location>
</feature>
<dbReference type="CDD" id="cd00067">
    <property type="entry name" value="GAL4"/>
    <property type="match status" value="1"/>
</dbReference>
<evidence type="ECO:0000313" key="3">
    <source>
        <dbReference type="EMBL" id="KAI1865167.1"/>
    </source>
</evidence>
<proteinExistence type="predicted"/>
<name>A0A9P9WIE5_9PEZI</name>
<dbReference type="GO" id="GO:0008270">
    <property type="term" value="F:zinc ion binding"/>
    <property type="evidence" value="ECO:0007669"/>
    <property type="project" value="InterPro"/>
</dbReference>
<organism evidence="3 4">
    <name type="scientific">Neoarthrinium moseri</name>
    <dbReference type="NCBI Taxonomy" id="1658444"/>
    <lineage>
        <taxon>Eukaryota</taxon>
        <taxon>Fungi</taxon>
        <taxon>Dikarya</taxon>
        <taxon>Ascomycota</taxon>
        <taxon>Pezizomycotina</taxon>
        <taxon>Sordariomycetes</taxon>
        <taxon>Xylariomycetidae</taxon>
        <taxon>Amphisphaeriales</taxon>
        <taxon>Apiosporaceae</taxon>
        <taxon>Neoarthrinium</taxon>
    </lineage>
</organism>
<feature type="region of interest" description="Disordered" evidence="2">
    <location>
        <begin position="290"/>
        <end position="346"/>
    </location>
</feature>
<dbReference type="EMBL" id="JAFIMR010000022">
    <property type="protein sequence ID" value="KAI1865167.1"/>
    <property type="molecule type" value="Genomic_DNA"/>
</dbReference>